<feature type="transmembrane region" description="Helical" evidence="2">
    <location>
        <begin position="37"/>
        <end position="57"/>
    </location>
</feature>
<feature type="transmembrane region" description="Helical" evidence="2">
    <location>
        <begin position="407"/>
        <end position="429"/>
    </location>
</feature>
<accession>A0A6M1RY14</accession>
<feature type="transmembrane region" description="Helical" evidence="2">
    <location>
        <begin position="77"/>
        <end position="97"/>
    </location>
</feature>
<proteinExistence type="predicted"/>
<evidence type="ECO:0000256" key="1">
    <source>
        <dbReference type="SAM" id="MobiDB-lite"/>
    </source>
</evidence>
<comment type="caution">
    <text evidence="3">The sequence shown here is derived from an EMBL/GenBank/DDBJ whole genome shotgun (WGS) entry which is preliminary data.</text>
</comment>
<sequence>MSDPRQVVRSALVYTICLPLAVVLGYYLALPSDITSVVVLGLVFVVLLIPILLNWHQPLLILSWHTLAVVPFLPGRPPLRLVLTGISILIILLMYAVDRRNKPILVPSVTWPLVYLSGVLLVTFALTGGAGFGFAGSEVGGGSRYVALAGAILGYFALSARPIPPEKALKYTGLFFLGGLTLALSSVVQQVPEWLRFIYYIFPVERSVLYAPSPTGLQLGRLYGVATASLCGLWYMTARYGLRGIFDMRQPWRLVVVLAFSLGVAFGGYRSFVVLAALILAFQFYLEGFLKVRYLPLWVALVGLFVSLLPISHHLPYQVQRSLSWIPWLGIEQVREDARMSTQWRLDLWQRVVVDVPKYFWLGKGYAINVRDLEMAQFRRFDRLRGQGELTPGELAELAGDYHNGPLSIIVPLGVWGAIGVLWFWYAAWRVLVRNYRYGPPELKTLNTFLLALFCARVVHFLVVFGAFYAEFYYFTGLVGFSVALNRGVAVPQPALEPARAEPESAAEPSLPPVPVPPVPIRT</sequence>
<evidence type="ECO:0000313" key="4">
    <source>
        <dbReference type="Proteomes" id="UP000477311"/>
    </source>
</evidence>
<dbReference type="RefSeq" id="WP_165108921.1">
    <property type="nucleotide sequence ID" value="NZ_JAAKYA010000087.1"/>
</dbReference>
<keyword evidence="2" id="KW-0812">Transmembrane</keyword>
<name>A0A6M1RY14_9BACT</name>
<feature type="transmembrane region" description="Helical" evidence="2">
    <location>
        <begin position="175"/>
        <end position="202"/>
    </location>
</feature>
<feature type="transmembrane region" description="Helical" evidence="2">
    <location>
        <begin position="294"/>
        <end position="311"/>
    </location>
</feature>
<feature type="compositionally biased region" description="Low complexity" evidence="1">
    <location>
        <begin position="500"/>
        <end position="509"/>
    </location>
</feature>
<feature type="transmembrane region" description="Helical" evidence="2">
    <location>
        <begin position="254"/>
        <end position="282"/>
    </location>
</feature>
<organism evidence="3 4">
    <name type="scientific">Limisphaera ngatamarikiensis</name>
    <dbReference type="NCBI Taxonomy" id="1324935"/>
    <lineage>
        <taxon>Bacteria</taxon>
        <taxon>Pseudomonadati</taxon>
        <taxon>Verrucomicrobiota</taxon>
        <taxon>Verrucomicrobiia</taxon>
        <taxon>Limisphaerales</taxon>
        <taxon>Limisphaeraceae</taxon>
        <taxon>Limisphaera</taxon>
    </lineage>
</organism>
<feature type="compositionally biased region" description="Pro residues" evidence="1">
    <location>
        <begin position="510"/>
        <end position="523"/>
    </location>
</feature>
<dbReference type="EMBL" id="JAAKYA010000087">
    <property type="protein sequence ID" value="NGO40381.1"/>
    <property type="molecule type" value="Genomic_DNA"/>
</dbReference>
<dbReference type="Proteomes" id="UP000477311">
    <property type="component" value="Unassembled WGS sequence"/>
</dbReference>
<protein>
    <recommendedName>
        <fullName evidence="5">O-antigen ligase family protein</fullName>
    </recommendedName>
</protein>
<gene>
    <name evidence="3" type="ORF">G4L39_13385</name>
</gene>
<evidence type="ECO:0000313" key="3">
    <source>
        <dbReference type="EMBL" id="NGO40381.1"/>
    </source>
</evidence>
<keyword evidence="2" id="KW-1133">Transmembrane helix</keyword>
<reference evidence="3 4" key="1">
    <citation type="submission" date="2020-02" db="EMBL/GenBank/DDBJ databases">
        <title>Draft genome sequence of Limisphaera ngatamarikiensis NGM72.4T, a thermophilic Verrucomicrobia grouped in subdivision 3.</title>
        <authorList>
            <person name="Carere C.R."/>
            <person name="Steen J."/>
            <person name="Hugenholtz P."/>
            <person name="Stott M.B."/>
        </authorList>
    </citation>
    <scope>NUCLEOTIDE SEQUENCE [LARGE SCALE GENOMIC DNA]</scope>
    <source>
        <strain evidence="3 4">NGM72.4</strain>
    </source>
</reference>
<feature type="transmembrane region" description="Helical" evidence="2">
    <location>
        <begin position="12"/>
        <end position="30"/>
    </location>
</feature>
<feature type="region of interest" description="Disordered" evidence="1">
    <location>
        <begin position="500"/>
        <end position="523"/>
    </location>
</feature>
<evidence type="ECO:0008006" key="5">
    <source>
        <dbReference type="Google" id="ProtNLM"/>
    </source>
</evidence>
<feature type="transmembrane region" description="Helical" evidence="2">
    <location>
        <begin position="449"/>
        <end position="470"/>
    </location>
</feature>
<keyword evidence="4" id="KW-1185">Reference proteome</keyword>
<feature type="transmembrane region" description="Helical" evidence="2">
    <location>
        <begin position="109"/>
        <end position="133"/>
    </location>
</feature>
<dbReference type="AlphaFoldDB" id="A0A6M1RY14"/>
<feature type="transmembrane region" description="Helical" evidence="2">
    <location>
        <begin position="145"/>
        <end position="163"/>
    </location>
</feature>
<keyword evidence="2" id="KW-0472">Membrane</keyword>
<evidence type="ECO:0000256" key="2">
    <source>
        <dbReference type="SAM" id="Phobius"/>
    </source>
</evidence>
<feature type="transmembrane region" description="Helical" evidence="2">
    <location>
        <begin position="222"/>
        <end position="242"/>
    </location>
</feature>